<gene>
    <name evidence="1" type="ORF">MRS75_23900</name>
</gene>
<keyword evidence="2" id="KW-1185">Reference proteome</keyword>
<comment type="caution">
    <text evidence="1">The sequence shown here is derived from an EMBL/GenBank/DDBJ whole genome shotgun (WGS) entry which is preliminary data.</text>
</comment>
<name>A0AAE3QL07_9HYPH</name>
<sequence>MSSPHPKQYLEPDDLRLLRNVLNSAGFNGSTTTNQKRVAAHTVLTAYQNGTKTKQKLIAAIRGNSLSRRHFPRKLVRSEALDRWDDDGGAIPEASQSAHINGNPSVEIDRRIAMNRSHLPGQLARACE</sequence>
<proteinExistence type="predicted"/>
<evidence type="ECO:0000313" key="1">
    <source>
        <dbReference type="EMBL" id="MDI7925099.1"/>
    </source>
</evidence>
<protein>
    <submittedName>
        <fullName evidence="1">Uncharacterized protein</fullName>
    </submittedName>
</protein>
<organism evidence="1 2">
    <name type="scientific">Ferirhizobium litorale</name>
    <dbReference type="NCBI Taxonomy" id="2927786"/>
    <lineage>
        <taxon>Bacteria</taxon>
        <taxon>Pseudomonadati</taxon>
        <taxon>Pseudomonadota</taxon>
        <taxon>Alphaproteobacteria</taxon>
        <taxon>Hyphomicrobiales</taxon>
        <taxon>Rhizobiaceae</taxon>
        <taxon>Ferirhizobium</taxon>
    </lineage>
</organism>
<evidence type="ECO:0000313" key="2">
    <source>
        <dbReference type="Proteomes" id="UP001161580"/>
    </source>
</evidence>
<dbReference type="EMBL" id="JALDYZ010000023">
    <property type="protein sequence ID" value="MDI7925099.1"/>
    <property type="molecule type" value="Genomic_DNA"/>
</dbReference>
<dbReference type="Proteomes" id="UP001161580">
    <property type="component" value="Unassembled WGS sequence"/>
</dbReference>
<dbReference type="AlphaFoldDB" id="A0AAE3QL07"/>
<dbReference type="RefSeq" id="WP_311789430.1">
    <property type="nucleotide sequence ID" value="NZ_JALDYY010000030.1"/>
</dbReference>
<reference evidence="1" key="1">
    <citation type="submission" date="2022-03" db="EMBL/GenBank/DDBJ databases">
        <title>Fererhizobium litorale gen. nov., sp. nov., isolated from sandy sediments of the Sea of Japan seashore.</title>
        <authorList>
            <person name="Romanenko L."/>
            <person name="Kurilenko V."/>
            <person name="Otstavnykh N."/>
            <person name="Svetashev V."/>
            <person name="Tekutyeva L."/>
            <person name="Isaeva M."/>
            <person name="Mikhailov V."/>
        </authorList>
    </citation>
    <scope>NUCLEOTIDE SEQUENCE</scope>
    <source>
        <strain evidence="1">KMM 9576</strain>
    </source>
</reference>
<accession>A0AAE3QL07</accession>